<dbReference type="eggNOG" id="arCOG10340">
    <property type="taxonomic scope" value="Archaea"/>
</dbReference>
<dbReference type="RefSeq" id="WP_013603817.1">
    <property type="nucleotide sequence ID" value="NC_015151.1"/>
</dbReference>
<dbReference type="Proteomes" id="UP000007485">
    <property type="component" value="Chromosome"/>
</dbReference>
<dbReference type="HOGENOM" id="CLU_545896_0_0_2"/>
<dbReference type="GeneID" id="10288094"/>
<dbReference type="EMBL" id="CP002529">
    <property type="protein sequence ID" value="ADY00654.1"/>
    <property type="molecule type" value="Genomic_DNA"/>
</dbReference>
<organism evidence="1 2">
    <name type="scientific">Vulcanisaeta moutnovskia (strain 768-28)</name>
    <dbReference type="NCBI Taxonomy" id="985053"/>
    <lineage>
        <taxon>Archaea</taxon>
        <taxon>Thermoproteota</taxon>
        <taxon>Thermoprotei</taxon>
        <taxon>Thermoproteales</taxon>
        <taxon>Thermoproteaceae</taxon>
        <taxon>Vulcanisaeta</taxon>
    </lineage>
</organism>
<reference evidence="1 2" key="1">
    <citation type="journal article" date="2011" name="J. Bacteriol.">
        <title>Complete genome sequence of 'Vulcanisaeta moutnovskia' strain 768-28, a novel member of the hyperthermophilic crenarchaeal genus vulcanisaeta.</title>
        <authorList>
            <person name="Gumerov V.M."/>
            <person name="Mardanov A.V."/>
            <person name="Beletsky A.V."/>
            <person name="Prokofeva M.I."/>
            <person name="Bonch-Osmolovskaya E.A."/>
            <person name="Ravin N.V."/>
            <person name="Skryabin K.G."/>
        </authorList>
    </citation>
    <scope>NUCLEOTIDE SEQUENCE [LARGE SCALE GENOMIC DNA]</scope>
    <source>
        <strain evidence="1 2">768-28</strain>
    </source>
</reference>
<dbReference type="OrthoDB" id="27448at2157"/>
<evidence type="ECO:0000313" key="1">
    <source>
        <dbReference type="EMBL" id="ADY00654.1"/>
    </source>
</evidence>
<dbReference type="AlphaFoldDB" id="F0QUB4"/>
<dbReference type="KEGG" id="vmo:VMUT_0442"/>
<accession>F0QUB4</accession>
<keyword evidence="2" id="KW-1185">Reference proteome</keyword>
<protein>
    <submittedName>
        <fullName evidence="1">Uncharacterized protein</fullName>
    </submittedName>
</protein>
<proteinExistence type="predicted"/>
<gene>
    <name evidence="1" type="ordered locus">VMUT_0442</name>
</gene>
<sequence length="536" mass="58745">MVLNLRVFTIALMVIVAFLASIFLLSIASGTSAKADSQVDPSAVNVASSINIDMPIYVVGPTTLVQGLINAGVNGSLIKLITINQLSTLPNGSAVLIDWSLIEQSLIINKSGIVQVNTNSIIFKLIERLINHDDLVIIHTTDVSKDFVIVETLALAWARAYNERVVVYPAISGYYVSVFEGRNALVFGSGYEAKDVVGMVNYYQGVIDVWRHKAEISQALSLGIYGPYGLQSALLTNIDPCQEYVQEASSLSGVVFDYQPYYGGVSTEAFSDGNGTFFYDACIFVFNGTGEPYKPAGAGPYYPVATAAWMAYVSSSTIINNDGYINYFIGTMDHNPGWFDYQNGYNSYLGIPVNSYLEYESGAKPVLSTSPNYVKSFTVNFGASGIVMALPVEYIESPSSTEIIYKNTAPTTNTAVVNNTWWFYMGGNQQANQAYMVAFAEDADEWVLPQGLNTQQKATFYNELGINLVTSIRDIPCTEWIYNYEIIWAKLLWVLQYNPGALSQVNHNVSMLSSQSPYAITGISSRTVYIPYICGG</sequence>
<name>F0QUB4_VULM7</name>
<evidence type="ECO:0000313" key="2">
    <source>
        <dbReference type="Proteomes" id="UP000007485"/>
    </source>
</evidence>
<dbReference type="STRING" id="985053.VMUT_0442"/>